<evidence type="ECO:0000256" key="6">
    <source>
        <dbReference type="ARBA" id="ARBA00023157"/>
    </source>
</evidence>
<keyword evidence="6" id="KW-1015">Disulfide bond</keyword>
<dbReference type="InterPro" id="IPR039455">
    <property type="entry name" value="EPFL"/>
</dbReference>
<keyword evidence="4 7" id="KW-0964">Secreted</keyword>
<accession>A0A072TQR4</accession>
<sequence length="109" mass="12219">MISVGTIFFGIITSSTQINCDIHKEIGFPTLSSYEELQHAKETVSQIKSEKPNVMSRRLLSTPPDCKDRCENCSPCKPILVSIPPLQDPIYKSEGWLCICNNKCYTPNP</sequence>
<dbReference type="EMBL" id="CM001224">
    <property type="protein sequence ID" value="KEH19752.1"/>
    <property type="molecule type" value="Genomic_DNA"/>
</dbReference>
<comment type="function">
    <text evidence="7">Controls stomatal patterning.</text>
</comment>
<reference evidence="9" key="3">
    <citation type="submission" date="2015-04" db="UniProtKB">
        <authorList>
            <consortium name="EnsemblPlants"/>
        </authorList>
    </citation>
    <scope>IDENTIFICATION</scope>
    <source>
        <strain evidence="9">cv. Jemalong A17</strain>
    </source>
</reference>
<comment type="similarity">
    <text evidence="2 7">Belongs to the plant cysteine rich small secretory peptide family. Epidermal patterning factor subfamily.</text>
</comment>
<dbReference type="GO" id="GO:0010052">
    <property type="term" value="P:guard cell differentiation"/>
    <property type="evidence" value="ECO:0000318"/>
    <property type="project" value="GO_Central"/>
</dbReference>
<evidence type="ECO:0000256" key="4">
    <source>
        <dbReference type="ARBA" id="ARBA00022525"/>
    </source>
</evidence>
<dbReference type="PANTHER" id="PTHR33109">
    <property type="entry name" value="EPIDERMAL PATTERNING FACTOR-LIKE PROTEIN 4"/>
    <property type="match status" value="1"/>
</dbReference>
<evidence type="ECO:0000313" key="8">
    <source>
        <dbReference type="EMBL" id="KEH19752.1"/>
    </source>
</evidence>
<dbReference type="EnsemblPlants" id="KEH19752">
    <property type="protein sequence ID" value="KEH19752"/>
    <property type="gene ID" value="MTR_8g467700"/>
</dbReference>
<reference evidence="8 10" key="2">
    <citation type="journal article" date="2014" name="BMC Genomics">
        <title>An improved genome release (version Mt4.0) for the model legume Medicago truncatula.</title>
        <authorList>
            <person name="Tang H."/>
            <person name="Krishnakumar V."/>
            <person name="Bidwell S."/>
            <person name="Rosen B."/>
            <person name="Chan A."/>
            <person name="Zhou S."/>
            <person name="Gentzbittel L."/>
            <person name="Childs K.L."/>
            <person name="Yandell M."/>
            <person name="Gundlach H."/>
            <person name="Mayer K.F."/>
            <person name="Schwartz D.C."/>
            <person name="Town C.D."/>
        </authorList>
    </citation>
    <scope>GENOME REANNOTATION</scope>
    <source>
        <strain evidence="8">A17</strain>
        <strain evidence="9 10">cv. Jemalong A17</strain>
    </source>
</reference>
<dbReference type="PANTHER" id="PTHR33109:SF104">
    <property type="entry name" value="EPIDERMAL PATTERNING FACTOR-LIKE PROTEIN"/>
    <property type="match status" value="1"/>
</dbReference>
<gene>
    <name evidence="8" type="ordered locus">MTR_8g467700</name>
</gene>
<evidence type="ECO:0000313" key="9">
    <source>
        <dbReference type="EnsemblPlants" id="KEH19752"/>
    </source>
</evidence>
<dbReference type="HOGENOM" id="CLU_135272_3_1_1"/>
<evidence type="ECO:0000256" key="1">
    <source>
        <dbReference type="ARBA" id="ARBA00004613"/>
    </source>
</evidence>
<keyword evidence="10" id="KW-1185">Reference proteome</keyword>
<proteinExistence type="inferred from homology"/>
<dbReference type="GO" id="GO:0005576">
    <property type="term" value="C:extracellular region"/>
    <property type="evidence" value="ECO:0007669"/>
    <property type="project" value="UniProtKB-SubCell"/>
</dbReference>
<evidence type="ECO:0000256" key="3">
    <source>
        <dbReference type="ARBA" id="ARBA00022473"/>
    </source>
</evidence>
<organism evidence="8 10">
    <name type="scientific">Medicago truncatula</name>
    <name type="common">Barrel medic</name>
    <name type="synonym">Medicago tribuloides</name>
    <dbReference type="NCBI Taxonomy" id="3880"/>
    <lineage>
        <taxon>Eukaryota</taxon>
        <taxon>Viridiplantae</taxon>
        <taxon>Streptophyta</taxon>
        <taxon>Embryophyta</taxon>
        <taxon>Tracheophyta</taxon>
        <taxon>Spermatophyta</taxon>
        <taxon>Magnoliopsida</taxon>
        <taxon>eudicotyledons</taxon>
        <taxon>Gunneridae</taxon>
        <taxon>Pentapetalae</taxon>
        <taxon>rosids</taxon>
        <taxon>fabids</taxon>
        <taxon>Fabales</taxon>
        <taxon>Fabaceae</taxon>
        <taxon>Papilionoideae</taxon>
        <taxon>50 kb inversion clade</taxon>
        <taxon>NPAAA clade</taxon>
        <taxon>Hologalegina</taxon>
        <taxon>IRL clade</taxon>
        <taxon>Trifolieae</taxon>
        <taxon>Medicago</taxon>
    </lineage>
</organism>
<protein>
    <recommendedName>
        <fullName evidence="7">Epidermal patterning factor-like protein</fullName>
    </recommendedName>
</protein>
<evidence type="ECO:0000256" key="7">
    <source>
        <dbReference type="RuleBase" id="RU367102"/>
    </source>
</evidence>
<dbReference type="Pfam" id="PF17181">
    <property type="entry name" value="EPF"/>
    <property type="match status" value="1"/>
</dbReference>
<comment type="subcellular location">
    <subcellularLocation>
        <location evidence="1 7">Secreted</location>
    </subcellularLocation>
</comment>
<keyword evidence="5" id="KW-0732">Signal</keyword>
<evidence type="ECO:0000313" key="10">
    <source>
        <dbReference type="Proteomes" id="UP000002051"/>
    </source>
</evidence>
<dbReference type="Proteomes" id="UP000002051">
    <property type="component" value="Chromosome 8"/>
</dbReference>
<name>A0A072TQR4_MEDTR</name>
<keyword evidence="3 7" id="KW-0217">Developmental protein</keyword>
<evidence type="ECO:0000256" key="2">
    <source>
        <dbReference type="ARBA" id="ARBA00008127"/>
    </source>
</evidence>
<evidence type="ECO:0000256" key="5">
    <source>
        <dbReference type="ARBA" id="ARBA00022729"/>
    </source>
</evidence>
<reference evidence="8 10" key="1">
    <citation type="journal article" date="2011" name="Nature">
        <title>The Medicago genome provides insight into the evolution of rhizobial symbioses.</title>
        <authorList>
            <person name="Young N.D."/>
            <person name="Debelle F."/>
            <person name="Oldroyd G.E."/>
            <person name="Geurts R."/>
            <person name="Cannon S.B."/>
            <person name="Udvardi M.K."/>
            <person name="Benedito V.A."/>
            <person name="Mayer K.F."/>
            <person name="Gouzy J."/>
            <person name="Schoof H."/>
            <person name="Van de Peer Y."/>
            <person name="Proost S."/>
            <person name="Cook D.R."/>
            <person name="Meyers B.C."/>
            <person name="Spannagl M."/>
            <person name="Cheung F."/>
            <person name="De Mita S."/>
            <person name="Krishnakumar V."/>
            <person name="Gundlach H."/>
            <person name="Zhou S."/>
            <person name="Mudge J."/>
            <person name="Bharti A.K."/>
            <person name="Murray J.D."/>
            <person name="Naoumkina M.A."/>
            <person name="Rosen B."/>
            <person name="Silverstein K.A."/>
            <person name="Tang H."/>
            <person name="Rombauts S."/>
            <person name="Zhao P.X."/>
            <person name="Zhou P."/>
            <person name="Barbe V."/>
            <person name="Bardou P."/>
            <person name="Bechner M."/>
            <person name="Bellec A."/>
            <person name="Berger A."/>
            <person name="Berges H."/>
            <person name="Bidwell S."/>
            <person name="Bisseling T."/>
            <person name="Choisne N."/>
            <person name="Couloux A."/>
            <person name="Denny R."/>
            <person name="Deshpande S."/>
            <person name="Dai X."/>
            <person name="Doyle J.J."/>
            <person name="Dudez A.M."/>
            <person name="Farmer A.D."/>
            <person name="Fouteau S."/>
            <person name="Franken C."/>
            <person name="Gibelin C."/>
            <person name="Gish J."/>
            <person name="Goldstein S."/>
            <person name="Gonzalez A.J."/>
            <person name="Green P.J."/>
            <person name="Hallab A."/>
            <person name="Hartog M."/>
            <person name="Hua A."/>
            <person name="Humphray S.J."/>
            <person name="Jeong D.H."/>
            <person name="Jing Y."/>
            <person name="Jocker A."/>
            <person name="Kenton S.M."/>
            <person name="Kim D.J."/>
            <person name="Klee K."/>
            <person name="Lai H."/>
            <person name="Lang C."/>
            <person name="Lin S."/>
            <person name="Macmil S.L."/>
            <person name="Magdelenat G."/>
            <person name="Matthews L."/>
            <person name="McCorrison J."/>
            <person name="Monaghan E.L."/>
            <person name="Mun J.H."/>
            <person name="Najar F.Z."/>
            <person name="Nicholson C."/>
            <person name="Noirot C."/>
            <person name="O'Bleness M."/>
            <person name="Paule C.R."/>
            <person name="Poulain J."/>
            <person name="Prion F."/>
            <person name="Qin B."/>
            <person name="Qu C."/>
            <person name="Retzel E.F."/>
            <person name="Riddle C."/>
            <person name="Sallet E."/>
            <person name="Samain S."/>
            <person name="Samson N."/>
            <person name="Sanders I."/>
            <person name="Saurat O."/>
            <person name="Scarpelli C."/>
            <person name="Schiex T."/>
            <person name="Segurens B."/>
            <person name="Severin A.J."/>
            <person name="Sherrier D.J."/>
            <person name="Shi R."/>
            <person name="Sims S."/>
            <person name="Singer S.R."/>
            <person name="Sinharoy S."/>
            <person name="Sterck L."/>
            <person name="Viollet A."/>
            <person name="Wang B.B."/>
            <person name="Wang K."/>
            <person name="Wang M."/>
            <person name="Wang X."/>
            <person name="Warfsmann J."/>
            <person name="Weissenbach J."/>
            <person name="White D.D."/>
            <person name="White J.D."/>
            <person name="Wiley G.B."/>
            <person name="Wincker P."/>
            <person name="Xing Y."/>
            <person name="Yang L."/>
            <person name="Yao Z."/>
            <person name="Ying F."/>
            <person name="Zhai J."/>
            <person name="Zhou L."/>
            <person name="Zuber A."/>
            <person name="Denarie J."/>
            <person name="Dixon R.A."/>
            <person name="May G.D."/>
            <person name="Schwartz D.C."/>
            <person name="Rogers J."/>
            <person name="Quetier F."/>
            <person name="Town C.D."/>
            <person name="Roe B.A."/>
        </authorList>
    </citation>
    <scope>NUCLEOTIDE SEQUENCE [LARGE SCALE GENOMIC DNA]</scope>
    <source>
        <strain evidence="8">A17</strain>
        <strain evidence="9 10">cv. Jemalong A17</strain>
    </source>
</reference>
<dbReference type="AlphaFoldDB" id="A0A072TQR4"/>